<proteinExistence type="predicted"/>
<dbReference type="RefSeq" id="XP_026278434.1">
    <property type="nucleotide sequence ID" value="XM_026422649.2"/>
</dbReference>
<feature type="region of interest" description="Disordered" evidence="1">
    <location>
        <begin position="49"/>
        <end position="77"/>
    </location>
</feature>
<organism evidence="2 3">
    <name type="scientific">Frankliniella occidentalis</name>
    <name type="common">Western flower thrips</name>
    <name type="synonym">Euthrips occidentalis</name>
    <dbReference type="NCBI Taxonomy" id="133901"/>
    <lineage>
        <taxon>Eukaryota</taxon>
        <taxon>Metazoa</taxon>
        <taxon>Ecdysozoa</taxon>
        <taxon>Arthropoda</taxon>
        <taxon>Hexapoda</taxon>
        <taxon>Insecta</taxon>
        <taxon>Pterygota</taxon>
        <taxon>Neoptera</taxon>
        <taxon>Paraneoptera</taxon>
        <taxon>Thysanoptera</taxon>
        <taxon>Terebrantia</taxon>
        <taxon>Thripoidea</taxon>
        <taxon>Thripidae</taxon>
        <taxon>Frankliniella</taxon>
    </lineage>
</organism>
<dbReference type="Proteomes" id="UP000504606">
    <property type="component" value="Unplaced"/>
</dbReference>
<dbReference type="RefSeq" id="XP_026278595.1">
    <property type="nucleotide sequence ID" value="XM_026422810.2"/>
</dbReference>
<evidence type="ECO:0000256" key="1">
    <source>
        <dbReference type="SAM" id="MobiDB-lite"/>
    </source>
</evidence>
<protein>
    <submittedName>
        <fullName evidence="3 4">Uncharacterized protein LOC113206504</fullName>
    </submittedName>
</protein>
<keyword evidence="2" id="KW-1185">Reference proteome</keyword>
<evidence type="ECO:0000313" key="5">
    <source>
        <dbReference type="RefSeq" id="XP_052127668.1"/>
    </source>
</evidence>
<reference evidence="3 4" key="1">
    <citation type="submission" date="2025-04" db="UniProtKB">
        <authorList>
            <consortium name="RefSeq"/>
        </authorList>
    </citation>
    <scope>IDENTIFICATION</scope>
    <source>
        <tissue evidence="3 4">Whole organism</tissue>
    </source>
</reference>
<sequence>MADGNRALLGSVLLFFLSVGIMGTAIYEFIIKPEAAALAAAEAAVEAAAADPGLPHRTAATPPDEERGSPTTPRVTALASSAEATIAGLGAVDQNLNQGPA</sequence>
<accession>A0A6J1SBV2</accession>
<gene>
    <name evidence="3 4 5" type="primary">LOC113206504</name>
</gene>
<dbReference type="GeneID" id="113206504"/>
<evidence type="ECO:0000313" key="3">
    <source>
        <dbReference type="RefSeq" id="XP_026278434.1"/>
    </source>
</evidence>
<dbReference type="KEGG" id="foc:113206504"/>
<evidence type="ECO:0000313" key="4">
    <source>
        <dbReference type="RefSeq" id="XP_026278595.1"/>
    </source>
</evidence>
<evidence type="ECO:0000313" key="2">
    <source>
        <dbReference type="Proteomes" id="UP000504606"/>
    </source>
</evidence>
<dbReference type="RefSeq" id="XP_052127668.1">
    <property type="nucleotide sequence ID" value="XM_052271708.1"/>
</dbReference>
<dbReference type="AlphaFoldDB" id="A0A6J1SBV2"/>
<name>A0A6J1SBV2_FRAOC</name>